<feature type="transmembrane region" description="Helical" evidence="10">
    <location>
        <begin position="147"/>
        <end position="168"/>
    </location>
</feature>
<evidence type="ECO:0000256" key="7">
    <source>
        <dbReference type="ARBA" id="ARBA00023294"/>
    </source>
</evidence>
<evidence type="ECO:0000256" key="8">
    <source>
        <dbReference type="ARBA" id="ARBA00025100"/>
    </source>
</evidence>
<proteinExistence type="inferred from homology"/>
<evidence type="ECO:0000256" key="9">
    <source>
        <dbReference type="ARBA" id="ARBA00025752"/>
    </source>
</evidence>
<reference evidence="12" key="1">
    <citation type="submission" date="2014-09" db="EMBL/GenBank/DDBJ databases">
        <authorList>
            <person name="Mudge J."/>
            <person name="Ramaraj T."/>
            <person name="Lindquist I.E."/>
            <person name="Bharti A.K."/>
            <person name="Sundararajan A."/>
            <person name="Cameron C.T."/>
            <person name="Woodward J.E."/>
            <person name="May G.D."/>
            <person name="Brubaker C."/>
            <person name="Broadhvest J."/>
            <person name="Wilkins T.A."/>
        </authorList>
    </citation>
    <scope>NUCLEOTIDE SEQUENCE</scope>
    <source>
        <strain evidence="12">cv. AKA8401</strain>
    </source>
</reference>
<dbReference type="InterPro" id="IPR004776">
    <property type="entry name" value="Mem_transp_PIN-like"/>
</dbReference>
<keyword evidence="3 10" id="KW-0812">Transmembrane</keyword>
<feature type="transmembrane region" description="Helical" evidence="10">
    <location>
        <begin position="390"/>
        <end position="413"/>
    </location>
</feature>
<dbReference type="PANTHER" id="PTHR31651">
    <property type="match status" value="1"/>
</dbReference>
<dbReference type="Pfam" id="PF03547">
    <property type="entry name" value="Mem_trans"/>
    <property type="match status" value="1"/>
</dbReference>
<evidence type="ECO:0000313" key="11">
    <source>
        <dbReference type="EMBL" id="KHG29771.1"/>
    </source>
</evidence>
<dbReference type="GO" id="GO:0009734">
    <property type="term" value="P:auxin-activated signaling pathway"/>
    <property type="evidence" value="ECO:0007669"/>
    <property type="project" value="UniProtKB-KW"/>
</dbReference>
<feature type="transmembrane region" description="Helical" evidence="10">
    <location>
        <begin position="356"/>
        <end position="378"/>
    </location>
</feature>
<evidence type="ECO:0000256" key="10">
    <source>
        <dbReference type="SAM" id="Phobius"/>
    </source>
</evidence>
<evidence type="ECO:0000256" key="2">
    <source>
        <dbReference type="ARBA" id="ARBA00022448"/>
    </source>
</evidence>
<feature type="transmembrane region" description="Helical" evidence="10">
    <location>
        <begin position="106"/>
        <end position="127"/>
    </location>
</feature>
<feature type="transmembrane region" description="Helical" evidence="10">
    <location>
        <begin position="42"/>
        <end position="61"/>
    </location>
</feature>
<comment type="subcellular location">
    <subcellularLocation>
        <location evidence="1">Endoplasmic reticulum membrane</location>
        <topology evidence="1">Multi-pass membrane protein</topology>
    </subcellularLocation>
</comment>
<keyword evidence="5 10" id="KW-1133">Transmembrane helix</keyword>
<evidence type="ECO:0000256" key="6">
    <source>
        <dbReference type="ARBA" id="ARBA00023136"/>
    </source>
</evidence>
<accession>A0A0B0Q1R6</accession>
<keyword evidence="7" id="KW-0927">Auxin signaling pathway</keyword>
<keyword evidence="6 10" id="KW-0472">Membrane</keyword>
<dbReference type="Proteomes" id="UP000032142">
    <property type="component" value="Unassembled WGS sequence"/>
</dbReference>
<evidence type="ECO:0000256" key="5">
    <source>
        <dbReference type="ARBA" id="ARBA00022989"/>
    </source>
</evidence>
<sequence length="420" mass="45351">MGFLDLLVVALVPILKVLLVTGVGLFLGIEKINLLGPEARDYLNKIVFYVLSPCLLLSNLAETITYKSLVTLWFMPVNVLLTFLVGSALGWILAKLTKTPRHLQGIVIGCCSTGNLGNLLLIVFPDICDESNSPFSKLSTCSTDAEAYASLSMAVGAIFTWAYAYPLVSSYVIKNTEHSSIQSSEPSPDSCTEPLLSPSYSQISEDNSVVLELPLTNMQDGKKMPFKEKIVRCIKCITSKIDLEKVFVPSTIASIAGLIIGIVSPFRKVLIADNAPLRVINSSAALIGHVLAGSHSINDLDNGGKPFKRLFQCLKRSEMSLVVILGVVAVRNICLPLLGIGVVQAAHHLGVVGSDALYRFVLMFQYAVPPAINVGTMTQLFKSGQGETSVILLWSYSVASISLTLWSTLYMSLVSNSSTK</sequence>
<keyword evidence="12" id="KW-1185">Reference proteome</keyword>
<dbReference type="PANTHER" id="PTHR31651:SF39">
    <property type="entry name" value="AUXIN EFFLUX CARRIER FAMILY PROTEIN ISOFORM 2"/>
    <property type="match status" value="1"/>
</dbReference>
<feature type="transmembrane region" description="Helical" evidence="10">
    <location>
        <begin position="73"/>
        <end position="94"/>
    </location>
</feature>
<dbReference type="EMBL" id="KN451876">
    <property type="protein sequence ID" value="KHG29771.1"/>
    <property type="molecule type" value="Genomic_DNA"/>
</dbReference>
<evidence type="ECO:0000313" key="12">
    <source>
        <dbReference type="Proteomes" id="UP000032142"/>
    </source>
</evidence>
<evidence type="ECO:0000256" key="3">
    <source>
        <dbReference type="ARBA" id="ARBA00022692"/>
    </source>
</evidence>
<comment type="similarity">
    <text evidence="9">Belongs to the auxin efflux carrier (TC 2.A.69.2) family.</text>
</comment>
<feature type="transmembrane region" description="Helical" evidence="10">
    <location>
        <begin position="6"/>
        <end position="30"/>
    </location>
</feature>
<name>A0A0B0Q1R6_GOSAR</name>
<comment type="function">
    <text evidence="8">Involved in cellular auxin homeostasis by regulating auxin metabolism. Regulates intracellular auxin accumulation at the endoplasmic reticulum and thus auxin availability for nuclear auxin signaling.</text>
</comment>
<organism evidence="11 12">
    <name type="scientific">Gossypium arboreum</name>
    <name type="common">Tree cotton</name>
    <name type="synonym">Gossypium nanking</name>
    <dbReference type="NCBI Taxonomy" id="29729"/>
    <lineage>
        <taxon>Eukaryota</taxon>
        <taxon>Viridiplantae</taxon>
        <taxon>Streptophyta</taxon>
        <taxon>Embryophyta</taxon>
        <taxon>Tracheophyta</taxon>
        <taxon>Spermatophyta</taxon>
        <taxon>Magnoliopsida</taxon>
        <taxon>eudicotyledons</taxon>
        <taxon>Gunneridae</taxon>
        <taxon>Pentapetalae</taxon>
        <taxon>rosids</taxon>
        <taxon>malvids</taxon>
        <taxon>Malvales</taxon>
        <taxon>Malvaceae</taxon>
        <taxon>Malvoideae</taxon>
        <taxon>Gossypium</taxon>
    </lineage>
</organism>
<gene>
    <name evidence="11" type="ORF">F383_07482</name>
</gene>
<dbReference type="GO" id="GO:0080162">
    <property type="term" value="P:endoplasmic reticulum to cytosol auxin transport"/>
    <property type="evidence" value="ECO:0007669"/>
    <property type="project" value="InterPro"/>
</dbReference>
<protein>
    <submittedName>
        <fullName evidence="11">SPAC5D6.04: Uncharacterized transporter C5D6.04</fullName>
    </submittedName>
</protein>
<feature type="transmembrane region" description="Helical" evidence="10">
    <location>
        <begin position="319"/>
        <end position="344"/>
    </location>
</feature>
<dbReference type="InterPro" id="IPR045033">
    <property type="entry name" value="PILS1/3/4/5/7"/>
</dbReference>
<evidence type="ECO:0000256" key="4">
    <source>
        <dbReference type="ARBA" id="ARBA00022824"/>
    </source>
</evidence>
<dbReference type="GO" id="GO:0005789">
    <property type="term" value="C:endoplasmic reticulum membrane"/>
    <property type="evidence" value="ECO:0007669"/>
    <property type="project" value="UniProtKB-SubCell"/>
</dbReference>
<evidence type="ECO:0000256" key="1">
    <source>
        <dbReference type="ARBA" id="ARBA00004477"/>
    </source>
</evidence>
<keyword evidence="2" id="KW-0813">Transport</keyword>
<keyword evidence="4" id="KW-0256">Endoplasmic reticulum</keyword>
<dbReference type="AlphaFoldDB" id="A0A0B0Q1R6"/>